<keyword evidence="11" id="KW-0735">Signal-anchor</keyword>
<comment type="cofactor">
    <cofactor evidence="1">
        <name>Mn(2+)</name>
        <dbReference type="ChEBI" id="CHEBI:29035"/>
    </cofactor>
</comment>
<feature type="transmembrane region" description="Helical" evidence="23">
    <location>
        <begin position="9"/>
        <end position="28"/>
    </location>
</feature>
<dbReference type="InterPro" id="IPR007754">
    <property type="entry name" value="GlcNAc_II"/>
</dbReference>
<organism evidence="24 25">
    <name type="scientific">Oikopleura dioica</name>
    <name type="common">Tunicate</name>
    <dbReference type="NCBI Taxonomy" id="34765"/>
    <lineage>
        <taxon>Eukaryota</taxon>
        <taxon>Metazoa</taxon>
        <taxon>Chordata</taxon>
        <taxon>Tunicata</taxon>
        <taxon>Appendicularia</taxon>
        <taxon>Copelata</taxon>
        <taxon>Oikopleuridae</taxon>
        <taxon>Oikopleura</taxon>
    </lineage>
</organism>
<name>A0ABN7S895_OIKDI</name>
<keyword evidence="7" id="KW-0328">Glycosyltransferase</keyword>
<gene>
    <name evidence="24" type="ORF">OKIOD_LOCUS5464</name>
</gene>
<sequence length="455" mass="53085">MLARCSIKLLVYLFIWSILLFVATLVRIDIANYRKRQVENAIDENRRFSSGGTVSHVYHTPTAEPYYNSRKDDDLWRAFVHQNLPDLPVEDNEEQEQLKKKRYFVNSENESFQIYNDYHVLDDDFITILVQVHDRLDLLKVLLDSLKSVRGIQKSLLVISLDTLIPEIEDYLKTNVHFCQLAIIHHPFSMAFYKDQFPAQSPNDCPKDSKMAADVNCNKEAKADKYGHFREVKYSQIKLHWTWKLNYIFNREDINTVLLLEDDHFLAEDALWQIQNSIVPVIRESKDFMVGTLGTYIKSKTAPNYKTDYLRTGVWISGQHNMGMIVDRSFYENLKLHSSKYCFYDDYNWDFSLMALAVEQKWKVIFPVMPRIYHMGGDCGYHSKSHSCNLTGALEFVEKTLSSSKELLFSKISHLSNTGPTKYPKLKANGGWGDVRDQRLCLYQFTSESDPIRNL</sequence>
<keyword evidence="16" id="KW-0325">Glycoprotein</keyword>
<keyword evidence="9 23" id="KW-0812">Transmembrane</keyword>
<evidence type="ECO:0000313" key="25">
    <source>
        <dbReference type="Proteomes" id="UP001158576"/>
    </source>
</evidence>
<dbReference type="EMBL" id="OU015569">
    <property type="protein sequence ID" value="CAG5094839.1"/>
    <property type="molecule type" value="Genomic_DNA"/>
</dbReference>
<evidence type="ECO:0000256" key="8">
    <source>
        <dbReference type="ARBA" id="ARBA00022679"/>
    </source>
</evidence>
<keyword evidence="14 23" id="KW-0472">Membrane</keyword>
<accession>A0ABN7S895</accession>
<evidence type="ECO:0000256" key="16">
    <source>
        <dbReference type="ARBA" id="ARBA00023180"/>
    </source>
</evidence>
<keyword evidence="15" id="KW-1015">Disulfide bond</keyword>
<evidence type="ECO:0000256" key="5">
    <source>
        <dbReference type="ARBA" id="ARBA00012613"/>
    </source>
</evidence>
<evidence type="ECO:0000256" key="20">
    <source>
        <dbReference type="ARBA" id="ARBA00032552"/>
    </source>
</evidence>
<evidence type="ECO:0000256" key="19">
    <source>
        <dbReference type="ARBA" id="ARBA00031203"/>
    </source>
</evidence>
<comment type="subcellular location">
    <subcellularLocation>
        <location evidence="2">Golgi apparatus membrane</location>
        <topology evidence="2">Single-pass type II membrane protein</topology>
    </subcellularLocation>
</comment>
<keyword evidence="10" id="KW-0479">Metal-binding</keyword>
<dbReference type="Proteomes" id="UP001158576">
    <property type="component" value="Chromosome XSR"/>
</dbReference>
<evidence type="ECO:0000256" key="6">
    <source>
        <dbReference type="ARBA" id="ARBA00014817"/>
    </source>
</evidence>
<evidence type="ECO:0000256" key="13">
    <source>
        <dbReference type="ARBA" id="ARBA00023034"/>
    </source>
</evidence>
<evidence type="ECO:0000256" key="7">
    <source>
        <dbReference type="ARBA" id="ARBA00022676"/>
    </source>
</evidence>
<evidence type="ECO:0000256" key="9">
    <source>
        <dbReference type="ARBA" id="ARBA00022692"/>
    </source>
</evidence>
<evidence type="ECO:0000313" key="24">
    <source>
        <dbReference type="EMBL" id="CAG5094839.1"/>
    </source>
</evidence>
<dbReference type="Pfam" id="PF05060">
    <property type="entry name" value="MGAT2"/>
    <property type="match status" value="1"/>
</dbReference>
<comment type="pathway">
    <text evidence="3">Protein modification; protein glycosylation.</text>
</comment>
<keyword evidence="8" id="KW-0808">Transferase</keyword>
<dbReference type="InterPro" id="IPR029044">
    <property type="entry name" value="Nucleotide-diphossugar_trans"/>
</dbReference>
<evidence type="ECO:0000256" key="17">
    <source>
        <dbReference type="ARBA" id="ARBA00023211"/>
    </source>
</evidence>
<protein>
    <recommendedName>
        <fullName evidence="6">Alpha-1,6-mannosyl-glycoprotein 2-beta-N-acetylglucosaminyltransferase</fullName>
        <ecNumber evidence="5">2.4.1.143</ecNumber>
    </recommendedName>
    <alternativeName>
        <fullName evidence="21">Beta-1,2-N-acetylglucosaminyltransferase II</fullName>
    </alternativeName>
    <alternativeName>
        <fullName evidence="20">GlcNAc-T II</fullName>
    </alternativeName>
    <alternativeName>
        <fullName evidence="19">Mannoside acetylglucosaminyltransferase 2</fullName>
    </alternativeName>
    <alternativeName>
        <fullName evidence="18">N-glycosyl-oligosaccharide-glycoprotein N-acetylglucosaminyltransferase II</fullName>
    </alternativeName>
</protein>
<evidence type="ECO:0000256" key="11">
    <source>
        <dbReference type="ARBA" id="ARBA00022968"/>
    </source>
</evidence>
<evidence type="ECO:0000256" key="14">
    <source>
        <dbReference type="ARBA" id="ARBA00023136"/>
    </source>
</evidence>
<evidence type="ECO:0000256" key="18">
    <source>
        <dbReference type="ARBA" id="ARBA00029663"/>
    </source>
</evidence>
<comment type="catalytic activity">
    <reaction evidence="22">
        <text>an N(4)-{beta-D-GlcNAc-(1-&gt;2)-alpha-D-Man-(1-&gt;3)-[alpha-D-Man-(1-&gt;6)]-beta-D-Man-(1-&gt;4)-beta-D-GlcNAc-(1-&gt;4)-beta-D-GlcNAc}-L-asparaginyl-[protein] + UDP-N-acetyl-alpha-D-glucosamine = N(4)-{beta-D-GlcNAc-(1-&gt;2)-alpha-D-Man-(1-&gt;3)-[beta-D-GlcNAc-(1-&gt;2)-alpha-D-Man-(1-&gt;6)]-beta-D-Man-(1-&gt;4)-beta-D-GlcNAc-(1-&gt;4)-beta-D-GlcNAc}-L-asparaginyl-[protein] + UDP + H(+)</text>
        <dbReference type="Rhea" id="RHEA:12941"/>
        <dbReference type="Rhea" id="RHEA-COMP:13526"/>
        <dbReference type="Rhea" id="RHEA-COMP:14369"/>
        <dbReference type="ChEBI" id="CHEBI:15378"/>
        <dbReference type="ChEBI" id="CHEBI:57705"/>
        <dbReference type="ChEBI" id="CHEBI:58223"/>
        <dbReference type="ChEBI" id="CHEBI:60615"/>
        <dbReference type="ChEBI" id="CHEBI:60651"/>
        <dbReference type="EC" id="2.4.1.143"/>
    </reaction>
</comment>
<dbReference type="PANTHER" id="PTHR12871:SF0">
    <property type="entry name" value="ALPHA-1,6-MANNOSYL-GLYCOPROTEIN 2-BETA-N-ACETYLGLUCOSAMINYLTRANSFERASE"/>
    <property type="match status" value="1"/>
</dbReference>
<evidence type="ECO:0000256" key="21">
    <source>
        <dbReference type="ARBA" id="ARBA00032915"/>
    </source>
</evidence>
<keyword evidence="13" id="KW-0333">Golgi apparatus</keyword>
<keyword evidence="17" id="KW-0464">Manganese</keyword>
<evidence type="ECO:0000256" key="4">
    <source>
        <dbReference type="ARBA" id="ARBA00011011"/>
    </source>
</evidence>
<keyword evidence="12 23" id="KW-1133">Transmembrane helix</keyword>
<evidence type="ECO:0000256" key="3">
    <source>
        <dbReference type="ARBA" id="ARBA00004922"/>
    </source>
</evidence>
<evidence type="ECO:0000256" key="22">
    <source>
        <dbReference type="ARBA" id="ARBA00093257"/>
    </source>
</evidence>
<dbReference type="Gene3D" id="3.90.550.10">
    <property type="entry name" value="Spore Coat Polysaccharide Biosynthesis Protein SpsA, Chain A"/>
    <property type="match status" value="1"/>
</dbReference>
<evidence type="ECO:0000256" key="15">
    <source>
        <dbReference type="ARBA" id="ARBA00023157"/>
    </source>
</evidence>
<dbReference type="SUPFAM" id="SSF53448">
    <property type="entry name" value="Nucleotide-diphospho-sugar transferases"/>
    <property type="match status" value="1"/>
</dbReference>
<evidence type="ECO:0000256" key="10">
    <source>
        <dbReference type="ARBA" id="ARBA00022723"/>
    </source>
</evidence>
<evidence type="ECO:0000256" key="1">
    <source>
        <dbReference type="ARBA" id="ARBA00001936"/>
    </source>
</evidence>
<dbReference type="EC" id="2.4.1.143" evidence="5"/>
<evidence type="ECO:0000256" key="2">
    <source>
        <dbReference type="ARBA" id="ARBA00004323"/>
    </source>
</evidence>
<proteinExistence type="inferred from homology"/>
<evidence type="ECO:0000256" key="23">
    <source>
        <dbReference type="SAM" id="Phobius"/>
    </source>
</evidence>
<evidence type="ECO:0000256" key="12">
    <source>
        <dbReference type="ARBA" id="ARBA00022989"/>
    </source>
</evidence>
<comment type="similarity">
    <text evidence="4">Belongs to the glycosyltransferase 16 (GT16) protein family.</text>
</comment>
<keyword evidence="25" id="KW-1185">Reference proteome</keyword>
<dbReference type="PANTHER" id="PTHR12871">
    <property type="entry name" value="BETA-1,2-N-ACETYLGLUCOSAMINYLTRANSFERASE II"/>
    <property type="match status" value="1"/>
</dbReference>
<reference evidence="24 25" key="1">
    <citation type="submission" date="2021-04" db="EMBL/GenBank/DDBJ databases">
        <authorList>
            <person name="Bliznina A."/>
        </authorList>
    </citation>
    <scope>NUCLEOTIDE SEQUENCE [LARGE SCALE GENOMIC DNA]</scope>
</reference>